<keyword evidence="2" id="KW-1185">Reference proteome</keyword>
<protein>
    <submittedName>
        <fullName evidence="1">Uncharacterized protein</fullName>
    </submittedName>
</protein>
<gene>
    <name evidence="1" type="ORF">MLD38_034180</name>
</gene>
<dbReference type="EMBL" id="CM042889">
    <property type="protein sequence ID" value="KAI4320733.1"/>
    <property type="molecule type" value="Genomic_DNA"/>
</dbReference>
<dbReference type="Proteomes" id="UP001057402">
    <property type="component" value="Chromosome 10"/>
</dbReference>
<name>A0ACB9M9R6_9MYRT</name>
<reference evidence="2" key="1">
    <citation type="journal article" date="2023" name="Front. Plant Sci.">
        <title>Chromosomal-level genome assembly of Melastoma candidum provides insights into trichome evolution.</title>
        <authorList>
            <person name="Zhong Y."/>
            <person name="Wu W."/>
            <person name="Sun C."/>
            <person name="Zou P."/>
            <person name="Liu Y."/>
            <person name="Dai S."/>
            <person name="Zhou R."/>
        </authorList>
    </citation>
    <scope>NUCLEOTIDE SEQUENCE [LARGE SCALE GENOMIC DNA]</scope>
</reference>
<sequence>MHLQSNLLLLLFLARPPTAAATIPPIRPAQKKQQGFRLYERRNSLKNALMINTLLPCSSSSSSPPGFSPRNLFPYPHQRHNEALFPSVLDFLKLTFSSPVTPLNDDPFGKSSPSLGNSSSSEEDGAIAEKGFYFHPSQANTPRDSEPQLLPLLPVTSPEISGTPS</sequence>
<comment type="caution">
    <text evidence="1">The sequence shown here is derived from an EMBL/GenBank/DDBJ whole genome shotgun (WGS) entry which is preliminary data.</text>
</comment>
<accession>A0ACB9M9R6</accession>
<proteinExistence type="predicted"/>
<organism evidence="1 2">
    <name type="scientific">Melastoma candidum</name>
    <dbReference type="NCBI Taxonomy" id="119954"/>
    <lineage>
        <taxon>Eukaryota</taxon>
        <taxon>Viridiplantae</taxon>
        <taxon>Streptophyta</taxon>
        <taxon>Embryophyta</taxon>
        <taxon>Tracheophyta</taxon>
        <taxon>Spermatophyta</taxon>
        <taxon>Magnoliopsida</taxon>
        <taxon>eudicotyledons</taxon>
        <taxon>Gunneridae</taxon>
        <taxon>Pentapetalae</taxon>
        <taxon>rosids</taxon>
        <taxon>malvids</taxon>
        <taxon>Myrtales</taxon>
        <taxon>Melastomataceae</taxon>
        <taxon>Melastomatoideae</taxon>
        <taxon>Melastomateae</taxon>
        <taxon>Melastoma</taxon>
    </lineage>
</organism>
<evidence type="ECO:0000313" key="2">
    <source>
        <dbReference type="Proteomes" id="UP001057402"/>
    </source>
</evidence>
<evidence type="ECO:0000313" key="1">
    <source>
        <dbReference type="EMBL" id="KAI4320733.1"/>
    </source>
</evidence>